<evidence type="ECO:0000256" key="1">
    <source>
        <dbReference type="ARBA" id="ARBA00022670"/>
    </source>
</evidence>
<dbReference type="Gene3D" id="2.30.42.10">
    <property type="match status" value="1"/>
</dbReference>
<keyword evidence="1" id="KW-0645">Protease</keyword>
<evidence type="ECO:0000313" key="6">
    <source>
        <dbReference type="Proteomes" id="UP000578252"/>
    </source>
</evidence>
<feature type="compositionally biased region" description="Pro residues" evidence="3">
    <location>
        <begin position="1"/>
        <end position="11"/>
    </location>
</feature>
<dbReference type="GO" id="GO:0004252">
    <property type="term" value="F:serine-type endopeptidase activity"/>
    <property type="evidence" value="ECO:0007669"/>
    <property type="project" value="InterPro"/>
</dbReference>
<dbReference type="PROSITE" id="PS50106">
    <property type="entry name" value="PDZ"/>
    <property type="match status" value="1"/>
</dbReference>
<dbReference type="SMART" id="SM00228">
    <property type="entry name" value="PDZ"/>
    <property type="match status" value="1"/>
</dbReference>
<dbReference type="PRINTS" id="PR00834">
    <property type="entry name" value="PROTEASES2C"/>
</dbReference>
<dbReference type="InterPro" id="IPR009003">
    <property type="entry name" value="Peptidase_S1_PA"/>
</dbReference>
<dbReference type="PANTHER" id="PTHR43343:SF3">
    <property type="entry name" value="PROTEASE DO-LIKE 8, CHLOROPLASTIC"/>
    <property type="match status" value="1"/>
</dbReference>
<name>A0A7Y0U260_9ACTO</name>
<sequence>MAGFPGFPPCPRNAKFDTVKGRKATAVPSAAKIKGAKVNAENPWASPDGRPQQTPSPNPQSAAPDSSPQLASGVSDASASRGAIPNPGTGDTTTQPGAPNHDQSATANMNPETNLPVNPFANPSGAGSVASAASATPGNPGADAIPGKDATPMAPHEPANQSPTNPQPGAQYGANQFWGQPGFNDPLAAAKPLQTSATWGGAADSRARRRGPGWLGAIGIAVAASLVTTGGFYTVTSNLPTKAEASKSTLFNPDDKGVSTPAPVANSTSQNPDWESVAKAVRPAVVAINVRTNRGAEQGSGAIIDSSGHILTNNHVVAAAADGNGKIMVELHDGRLYKAEIVGRDVLTDLAVIKIVDPPKDLTVVALGDSSKLRVGESVAAIGNPLGLSSTVTTGIVSALDRTVRVDAVPGGKEEEDSGPGLDLREFFGGDLGGSDDGLIRPQPRPKPKDDVYTNAIQVDAAVNPGNSGGPLFDAKGRVIGVTSSIATLSGGGTATGSIGLGFAIPINQAQMIATQLIEHGEAVHAALGVVVGDDIASVGGVSRLGASVQEVQRGGASHKAGLKTGDIIVGINGKQVKGMRSLIGWVRQYAVGDTVDLQIVRDGKEMKVSVTLQAQ</sequence>
<feature type="region of interest" description="Disordered" evidence="3">
    <location>
        <begin position="1"/>
        <end position="188"/>
    </location>
</feature>
<protein>
    <submittedName>
        <fullName evidence="5">PDZ domain-containing protein</fullName>
    </submittedName>
</protein>
<feature type="compositionally biased region" description="Polar residues" evidence="3">
    <location>
        <begin position="159"/>
        <end position="178"/>
    </location>
</feature>
<dbReference type="SUPFAM" id="SSF50156">
    <property type="entry name" value="PDZ domain-like"/>
    <property type="match status" value="1"/>
</dbReference>
<feature type="compositionally biased region" description="Polar residues" evidence="3">
    <location>
        <begin position="51"/>
        <end position="78"/>
    </location>
</feature>
<dbReference type="InterPro" id="IPR001478">
    <property type="entry name" value="PDZ"/>
</dbReference>
<keyword evidence="2" id="KW-0378">Hydrolase</keyword>
<dbReference type="SUPFAM" id="SSF50494">
    <property type="entry name" value="Trypsin-like serine proteases"/>
    <property type="match status" value="1"/>
</dbReference>
<dbReference type="Pfam" id="PF13180">
    <property type="entry name" value="PDZ_2"/>
    <property type="match status" value="1"/>
</dbReference>
<accession>A0A7Y0U260</accession>
<dbReference type="Proteomes" id="UP000578252">
    <property type="component" value="Unassembled WGS sequence"/>
</dbReference>
<reference evidence="5 6" key="1">
    <citation type="submission" date="2020-04" db="EMBL/GenBank/DDBJ databases">
        <title>Antimicrobial susceptibility and clonality of vaginal-derived multi-drug resistant Mobiluncus isolates in China.</title>
        <authorList>
            <person name="Zhang X."/>
        </authorList>
    </citation>
    <scope>NUCLEOTIDE SEQUENCE [LARGE SCALE GENOMIC DNA]</scope>
    <source>
        <strain evidence="5 6">13</strain>
    </source>
</reference>
<comment type="caution">
    <text evidence="5">The sequence shown here is derived from an EMBL/GenBank/DDBJ whole genome shotgun (WGS) entry which is preliminary data.</text>
</comment>
<dbReference type="InterPro" id="IPR051201">
    <property type="entry name" value="Chloro_Bact_Ser_Proteases"/>
</dbReference>
<evidence type="ECO:0000259" key="4">
    <source>
        <dbReference type="PROSITE" id="PS50106"/>
    </source>
</evidence>
<evidence type="ECO:0000256" key="2">
    <source>
        <dbReference type="ARBA" id="ARBA00022801"/>
    </source>
</evidence>
<dbReference type="AlphaFoldDB" id="A0A7Y0U260"/>
<dbReference type="PANTHER" id="PTHR43343">
    <property type="entry name" value="PEPTIDASE S12"/>
    <property type="match status" value="1"/>
</dbReference>
<evidence type="ECO:0000256" key="3">
    <source>
        <dbReference type="SAM" id="MobiDB-lite"/>
    </source>
</evidence>
<dbReference type="EMBL" id="JABCUR010000006">
    <property type="protein sequence ID" value="NMW65437.1"/>
    <property type="molecule type" value="Genomic_DNA"/>
</dbReference>
<dbReference type="InterPro" id="IPR001940">
    <property type="entry name" value="Peptidase_S1C"/>
</dbReference>
<proteinExistence type="predicted"/>
<feature type="compositionally biased region" description="Polar residues" evidence="3">
    <location>
        <begin position="89"/>
        <end position="116"/>
    </location>
</feature>
<dbReference type="InterPro" id="IPR036034">
    <property type="entry name" value="PDZ_sf"/>
</dbReference>
<dbReference type="Gene3D" id="2.40.10.120">
    <property type="match status" value="2"/>
</dbReference>
<feature type="compositionally biased region" description="Low complexity" evidence="3">
    <location>
        <begin position="124"/>
        <end position="135"/>
    </location>
</feature>
<dbReference type="GO" id="GO:0006508">
    <property type="term" value="P:proteolysis"/>
    <property type="evidence" value="ECO:0007669"/>
    <property type="project" value="UniProtKB-KW"/>
</dbReference>
<feature type="domain" description="PDZ" evidence="4">
    <location>
        <begin position="512"/>
        <end position="580"/>
    </location>
</feature>
<feature type="region of interest" description="Disordered" evidence="3">
    <location>
        <begin position="246"/>
        <end position="274"/>
    </location>
</feature>
<dbReference type="Pfam" id="PF13365">
    <property type="entry name" value="Trypsin_2"/>
    <property type="match status" value="1"/>
</dbReference>
<evidence type="ECO:0000313" key="5">
    <source>
        <dbReference type="EMBL" id="NMW65437.1"/>
    </source>
</evidence>
<gene>
    <name evidence="5" type="ORF">HHJ78_07845</name>
</gene>
<organism evidence="5 6">
    <name type="scientific">Mobiluncus mulieris</name>
    <dbReference type="NCBI Taxonomy" id="2052"/>
    <lineage>
        <taxon>Bacteria</taxon>
        <taxon>Bacillati</taxon>
        <taxon>Actinomycetota</taxon>
        <taxon>Actinomycetes</taxon>
        <taxon>Actinomycetales</taxon>
        <taxon>Actinomycetaceae</taxon>
        <taxon>Mobiluncus</taxon>
    </lineage>
</organism>